<gene>
    <name evidence="2" type="ORF">GCM10009654_14890</name>
</gene>
<evidence type="ECO:0000313" key="3">
    <source>
        <dbReference type="Proteomes" id="UP001501371"/>
    </source>
</evidence>
<evidence type="ECO:0000313" key="2">
    <source>
        <dbReference type="EMBL" id="GAA1159765.1"/>
    </source>
</evidence>
<organism evidence="2 3">
    <name type="scientific">Streptomyces hebeiensis</name>
    <dbReference type="NCBI Taxonomy" id="229486"/>
    <lineage>
        <taxon>Bacteria</taxon>
        <taxon>Bacillati</taxon>
        <taxon>Actinomycetota</taxon>
        <taxon>Actinomycetes</taxon>
        <taxon>Kitasatosporales</taxon>
        <taxon>Streptomycetaceae</taxon>
        <taxon>Streptomyces</taxon>
    </lineage>
</organism>
<dbReference type="InterPro" id="IPR009492">
    <property type="entry name" value="TniQ"/>
</dbReference>
<dbReference type="Pfam" id="PF06527">
    <property type="entry name" value="TniQ"/>
    <property type="match status" value="1"/>
</dbReference>
<dbReference type="RefSeq" id="WP_344271926.1">
    <property type="nucleotide sequence ID" value="NZ_BAAAKV010000010.1"/>
</dbReference>
<dbReference type="EMBL" id="BAAAKV010000010">
    <property type="protein sequence ID" value="GAA1159765.1"/>
    <property type="molecule type" value="Genomic_DNA"/>
</dbReference>
<keyword evidence="3" id="KW-1185">Reference proteome</keyword>
<dbReference type="Proteomes" id="UP001501371">
    <property type="component" value="Unassembled WGS sequence"/>
</dbReference>
<sequence length="723" mass="79822">MSAVQRTLPIRYAPVAGEALDSWLEFLAARLHCRFAEVLRALGLPMRDAAFSTPMLPRWVLMATGEEIASIAEGSGVSGDVLAAMTLRRFDGHAVVIRPGQRRADRRLLWGRSGSRFCPVCLADSGGRWQLAWRLGWSSACTRHAMLLADRCPSCHRIPRLRAHPRREIPRPGRCACLPPEGPLGTRCHHPLGDTPVVALEPAGVTMRTQRLVDDLLAAPEQRVHWPLYGPDGAPLPVMLRDARCLGGLILNHATASDLSEVAEPEVLHQAEVYRSRPLPTDAPHARLDVHSYYAPDDAAATALALTAALQILTASSVPAAGEAARWLTERVTSSGRHLHPGGVALLSGGTISIGLQAALRCSREPKVMPVARLRHRIAIASTRAPSNQGARARMLPTALWPEWSLRLAPWHARGKPVARRADELLAVACLLVGNTTKIHAATRLMGTTVSSHNVSSLLAELTRRPDCADVLHTLVLLADHLDQHGSPIDYTRRRALFTTRADFIDPTQWHNLQRRMRSNHLPDIAHAHRWIFHTLTGTPPRLAHPAIAPATPAQRQQYLRFRWRILPAEAELLAHTARTILDEHGIDEPVHWTPRLPARALRRLVLPGPDPDSISVRRLHQAVPGGDFSIAQVARTLNTSTAHVIHLLSQHPVDWSPPRFRRTQHTAGRVPQWRAWYEQDHLSLQGIADRAGTSLATVRLALLKNDVPLRPAGSYPGRPRRK</sequence>
<reference evidence="2 3" key="1">
    <citation type="journal article" date="2019" name="Int. J. Syst. Evol. Microbiol.">
        <title>The Global Catalogue of Microorganisms (GCM) 10K type strain sequencing project: providing services to taxonomists for standard genome sequencing and annotation.</title>
        <authorList>
            <consortium name="The Broad Institute Genomics Platform"/>
            <consortium name="The Broad Institute Genome Sequencing Center for Infectious Disease"/>
            <person name="Wu L."/>
            <person name="Ma J."/>
        </authorList>
    </citation>
    <scope>NUCLEOTIDE SEQUENCE [LARGE SCALE GENOMIC DNA]</scope>
    <source>
        <strain evidence="2 3">JCM 12696</strain>
    </source>
</reference>
<protein>
    <submittedName>
        <fullName evidence="2">TniQ family protein</fullName>
    </submittedName>
</protein>
<feature type="domain" description="TniQ" evidence="1">
    <location>
        <begin position="9"/>
        <end position="148"/>
    </location>
</feature>
<accession>A0ABN1UMZ5</accession>
<proteinExistence type="predicted"/>
<comment type="caution">
    <text evidence="2">The sequence shown here is derived from an EMBL/GenBank/DDBJ whole genome shotgun (WGS) entry which is preliminary data.</text>
</comment>
<name>A0ABN1UMZ5_9ACTN</name>
<evidence type="ECO:0000259" key="1">
    <source>
        <dbReference type="Pfam" id="PF06527"/>
    </source>
</evidence>